<organism evidence="1">
    <name type="scientific">Cacopsylla melanoneura</name>
    <dbReference type="NCBI Taxonomy" id="428564"/>
    <lineage>
        <taxon>Eukaryota</taxon>
        <taxon>Metazoa</taxon>
        <taxon>Ecdysozoa</taxon>
        <taxon>Arthropoda</taxon>
        <taxon>Hexapoda</taxon>
        <taxon>Insecta</taxon>
        <taxon>Pterygota</taxon>
        <taxon>Neoptera</taxon>
        <taxon>Paraneoptera</taxon>
        <taxon>Hemiptera</taxon>
        <taxon>Sternorrhyncha</taxon>
        <taxon>Psylloidea</taxon>
        <taxon>Psyllidae</taxon>
        <taxon>Psyllinae</taxon>
        <taxon>Cacopsylla</taxon>
    </lineage>
</organism>
<evidence type="ECO:0000313" key="1">
    <source>
        <dbReference type="EMBL" id="CAG6789674.1"/>
    </source>
</evidence>
<sequence length="123" mass="14213">MNLAVFHPNKLELFFFGQQLSLMQNPLVFLSKVFIHINLFLPKFRLPICLSPSVTRFTVQQSNNNRLGLFLVRSTSSVSGLNIIERIINTNFCPQCCNYIIDFLVFGYRDSIYNDIDMSLTLL</sequence>
<dbReference type="EMBL" id="HBUF01666125">
    <property type="protein sequence ID" value="CAG6789670.1"/>
    <property type="molecule type" value="Transcribed_RNA"/>
</dbReference>
<dbReference type="EMBL" id="HBUF01666128">
    <property type="protein sequence ID" value="CAG6789676.1"/>
    <property type="molecule type" value="Transcribed_RNA"/>
</dbReference>
<dbReference type="EMBL" id="HBUF01666126">
    <property type="protein sequence ID" value="CAG6789672.1"/>
    <property type="molecule type" value="Transcribed_RNA"/>
</dbReference>
<dbReference type="AlphaFoldDB" id="A0A8D9FHG8"/>
<dbReference type="EMBL" id="HBUF01666127">
    <property type="protein sequence ID" value="CAG6789674.1"/>
    <property type="molecule type" value="Transcribed_RNA"/>
</dbReference>
<reference evidence="1" key="1">
    <citation type="submission" date="2021-05" db="EMBL/GenBank/DDBJ databases">
        <authorList>
            <person name="Alioto T."/>
            <person name="Alioto T."/>
            <person name="Gomez Garrido J."/>
        </authorList>
    </citation>
    <scope>NUCLEOTIDE SEQUENCE</scope>
</reference>
<name>A0A8D9FHG8_9HEMI</name>
<accession>A0A8D9FHG8</accession>
<protein>
    <submittedName>
        <fullName evidence="1">Uncharacterized protein</fullName>
    </submittedName>
</protein>
<proteinExistence type="predicted"/>